<dbReference type="EMBL" id="JH993809">
    <property type="protein sequence ID" value="ELQ76870.1"/>
    <property type="molecule type" value="Genomic_DNA"/>
</dbReference>
<organism evidence="1 2">
    <name type="scientific">Trachipleistophora hominis</name>
    <name type="common">Microsporidian parasite</name>
    <dbReference type="NCBI Taxonomy" id="72359"/>
    <lineage>
        <taxon>Eukaryota</taxon>
        <taxon>Fungi</taxon>
        <taxon>Fungi incertae sedis</taxon>
        <taxon>Microsporidia</taxon>
        <taxon>Pleistophoridae</taxon>
        <taxon>Trachipleistophora</taxon>
    </lineage>
</organism>
<evidence type="ECO:0000313" key="1">
    <source>
        <dbReference type="EMBL" id="ELQ76870.1"/>
    </source>
</evidence>
<dbReference type="Proteomes" id="UP000011185">
    <property type="component" value="Unassembled WGS sequence"/>
</dbReference>
<keyword evidence="2" id="KW-1185">Reference proteome</keyword>
<dbReference type="InParanoid" id="L7JZX7"/>
<dbReference type="VEuPathDB" id="MicrosporidiaDB:THOM_0129"/>
<name>L7JZX7_TRAHO</name>
<dbReference type="HOGENOM" id="CLU_2298516_0_0_1"/>
<accession>L7JZX7</accession>
<dbReference type="AlphaFoldDB" id="L7JZX7"/>
<reference evidence="1 2" key="1">
    <citation type="journal article" date="2012" name="PLoS Pathog.">
        <title>The genome of the obligate intracellular parasite Trachipleistophora hominis: new insights into microsporidian genome dynamics and reductive evolution.</title>
        <authorList>
            <person name="Heinz E."/>
            <person name="Williams T.A."/>
            <person name="Nakjang S."/>
            <person name="Noel C.J."/>
            <person name="Swan D.C."/>
            <person name="Goldberg A.V."/>
            <person name="Harris S.R."/>
            <person name="Weinmaier T."/>
            <person name="Markert S."/>
            <person name="Becher D."/>
            <person name="Bernhardt J."/>
            <person name="Dagan T."/>
            <person name="Hacker C."/>
            <person name="Lucocq J.M."/>
            <person name="Schweder T."/>
            <person name="Rattei T."/>
            <person name="Hall N."/>
            <person name="Hirt R.P."/>
            <person name="Embley T.M."/>
        </authorList>
    </citation>
    <scope>NUCLEOTIDE SEQUENCE [LARGE SCALE GENOMIC DNA]</scope>
</reference>
<proteinExistence type="predicted"/>
<feature type="non-terminal residue" evidence="1">
    <location>
        <position position="1"/>
    </location>
</feature>
<protein>
    <submittedName>
        <fullName evidence="1">Putative LRR containing protein</fullName>
    </submittedName>
</protein>
<gene>
    <name evidence="1" type="ORF">THOM_0129</name>
</gene>
<sequence>VRDSGCDYRTIQIPVTKSLFMTVVSLTVTSDVKLSDDELYIVVNRLLTFLHDKRPFLRLLAQQFLDDPELNDRLDIIDRTLIKEEEEKVEKNVKKGNKLSG</sequence>
<evidence type="ECO:0000313" key="2">
    <source>
        <dbReference type="Proteomes" id="UP000011185"/>
    </source>
</evidence>